<dbReference type="EMBL" id="SNRY01003089">
    <property type="protein sequence ID" value="KAA6322271.1"/>
    <property type="molecule type" value="Genomic_DNA"/>
</dbReference>
<evidence type="ECO:0000259" key="3">
    <source>
        <dbReference type="Pfam" id="PF13807"/>
    </source>
</evidence>
<organism evidence="4">
    <name type="scientific">termite gut metagenome</name>
    <dbReference type="NCBI Taxonomy" id="433724"/>
    <lineage>
        <taxon>unclassified sequences</taxon>
        <taxon>metagenomes</taxon>
        <taxon>organismal metagenomes</taxon>
    </lineage>
</organism>
<keyword evidence="2" id="KW-0812">Transmembrane</keyword>
<proteinExistence type="predicted"/>
<dbReference type="Pfam" id="PF13807">
    <property type="entry name" value="GNVR"/>
    <property type="match status" value="1"/>
</dbReference>
<feature type="coiled-coil region" evidence="1">
    <location>
        <begin position="237"/>
        <end position="271"/>
    </location>
</feature>
<dbReference type="GO" id="GO:0004713">
    <property type="term" value="F:protein tyrosine kinase activity"/>
    <property type="evidence" value="ECO:0007669"/>
    <property type="project" value="TreeGrafter"/>
</dbReference>
<dbReference type="PANTHER" id="PTHR32309:SF13">
    <property type="entry name" value="FERRIC ENTEROBACTIN TRANSPORT PROTEIN FEPE"/>
    <property type="match status" value="1"/>
</dbReference>
<evidence type="ECO:0000256" key="1">
    <source>
        <dbReference type="SAM" id="Coils"/>
    </source>
</evidence>
<keyword evidence="2" id="KW-0472">Membrane</keyword>
<evidence type="ECO:0000313" key="4">
    <source>
        <dbReference type="EMBL" id="KAA6322271.1"/>
    </source>
</evidence>
<feature type="transmembrane region" description="Helical" evidence="2">
    <location>
        <begin position="36"/>
        <end position="55"/>
    </location>
</feature>
<keyword evidence="1" id="KW-0175">Coiled coil</keyword>
<dbReference type="GO" id="GO:0005886">
    <property type="term" value="C:plasma membrane"/>
    <property type="evidence" value="ECO:0007669"/>
    <property type="project" value="TreeGrafter"/>
</dbReference>
<evidence type="ECO:0000256" key="2">
    <source>
        <dbReference type="SAM" id="Phobius"/>
    </source>
</evidence>
<accession>A0A5J4QMT1</accession>
<protein>
    <recommendedName>
        <fullName evidence="3">Tyrosine-protein kinase G-rich domain-containing protein</fullName>
    </recommendedName>
</protein>
<dbReference type="AlphaFoldDB" id="A0A5J4QMT1"/>
<name>A0A5J4QMT1_9ZZZZ</name>
<dbReference type="PANTHER" id="PTHR32309">
    <property type="entry name" value="TYROSINE-PROTEIN KINASE"/>
    <property type="match status" value="1"/>
</dbReference>
<dbReference type="InterPro" id="IPR050445">
    <property type="entry name" value="Bact_polysacc_biosynth/exp"/>
</dbReference>
<feature type="domain" description="Tyrosine-protein kinase G-rich" evidence="3">
    <location>
        <begin position="291"/>
        <end position="357"/>
    </location>
</feature>
<gene>
    <name evidence="4" type="ORF">EZS27_028170</name>
</gene>
<reference evidence="4" key="1">
    <citation type="submission" date="2019-03" db="EMBL/GenBank/DDBJ databases">
        <title>Single cell metagenomics reveals metabolic interactions within the superorganism composed of flagellate Streblomastix strix and complex community of Bacteroidetes bacteria on its surface.</title>
        <authorList>
            <person name="Treitli S.C."/>
            <person name="Kolisko M."/>
            <person name="Husnik F."/>
            <person name="Keeling P."/>
            <person name="Hampl V."/>
        </authorList>
    </citation>
    <scope>NUCLEOTIDE SEQUENCE</scope>
    <source>
        <strain evidence="4">STM</strain>
    </source>
</reference>
<keyword evidence="2" id="KW-1133">Transmembrane helix</keyword>
<feature type="transmembrane region" description="Helical" evidence="2">
    <location>
        <begin position="337"/>
        <end position="358"/>
    </location>
</feature>
<comment type="caution">
    <text evidence="4">The sequence shown here is derived from an EMBL/GenBank/DDBJ whole genome shotgun (WGS) entry which is preliminary data.</text>
</comment>
<sequence length="380" mass="42827">MNEIENKTTTIQPQQPEEQEIDLIELAQKVWAERRLVLKTGGYALLIGIVVAMSIPKEYTTSVTFAPEPGGISGGGSMGALAAMAGINLGSSSGEDALSVDLYPDIVSSTPFLTDLFDIKVTDTKETTETTLYDYLEEHQQSAWWGYVFSFPFKALGWVTSIFKEEEPEREGDFNLFMLTKDETEIVENLSERITVSVDKKTGMTTLSITMQDPLISATVTNVVMHNLQNYITDYRTNKARHDLEFTEKLFKEAKEEYNTAQQKYAQYVDKNRNTILQTARVEEERLVNEKNLTYNVYNQIAQQLQIAKAKVQEITPVYTVVQPATVPLKPSKPNKILILIGFIFLGGVGSVGWILFVKDLSKTWKEKQLKEFSNSSKVI</sequence>
<dbReference type="InterPro" id="IPR032807">
    <property type="entry name" value="GNVR"/>
</dbReference>